<proteinExistence type="predicted"/>
<keyword evidence="5 6" id="KW-0472">Membrane</keyword>
<feature type="transmembrane region" description="Helical" evidence="6">
    <location>
        <begin position="299"/>
        <end position="318"/>
    </location>
</feature>
<feature type="transmembrane region" description="Helical" evidence="6">
    <location>
        <begin position="161"/>
        <end position="179"/>
    </location>
</feature>
<accession>A0ABW7Q3D7</accession>
<dbReference type="Proteomes" id="UP001610861">
    <property type="component" value="Unassembled WGS sequence"/>
</dbReference>
<dbReference type="InterPro" id="IPR011701">
    <property type="entry name" value="MFS"/>
</dbReference>
<feature type="transmembrane region" description="Helical" evidence="6">
    <location>
        <begin position="272"/>
        <end position="292"/>
    </location>
</feature>
<keyword evidence="3 6" id="KW-0812">Transmembrane</keyword>
<feature type="transmembrane region" description="Helical" evidence="6">
    <location>
        <begin position="233"/>
        <end position="252"/>
    </location>
</feature>
<protein>
    <submittedName>
        <fullName evidence="8">MFS transporter</fullName>
    </submittedName>
</protein>
<dbReference type="EMBL" id="JBIQWL010000001">
    <property type="protein sequence ID" value="MFH8249017.1"/>
    <property type="molecule type" value="Genomic_DNA"/>
</dbReference>
<organism evidence="8 9">
    <name type="scientific">Microbacterium alkaliflavum</name>
    <dbReference type="NCBI Taxonomy" id="3248839"/>
    <lineage>
        <taxon>Bacteria</taxon>
        <taxon>Bacillati</taxon>
        <taxon>Actinomycetota</taxon>
        <taxon>Actinomycetes</taxon>
        <taxon>Micrococcales</taxon>
        <taxon>Microbacteriaceae</taxon>
        <taxon>Microbacterium</taxon>
    </lineage>
</organism>
<evidence type="ECO:0000313" key="9">
    <source>
        <dbReference type="Proteomes" id="UP001610861"/>
    </source>
</evidence>
<evidence type="ECO:0000259" key="7">
    <source>
        <dbReference type="PROSITE" id="PS50850"/>
    </source>
</evidence>
<sequence length="437" mass="44638">MSHDSRATRPIPTIRVARRRCTRTKQSQDHAPFPRGALLVVASAIFISMSTEFLPGGLLPNISSTFGRPVTDVGQLVTVFATAVILTTAPLAVVTRKVPRKPLAIIALIGITAVTALAALAPTFEVLLAARAFGGIAHGLFWSVAAAYAANLVPSSQLGRATAITAAGGSVAGVLGGPLGNLLGQLFGWRAAFAVFAVLGVGVVILVLRLLPSATPIARPRRSVADDRSAAPSALPSILLVCLTILILVIGQTTYGTYSVVWLGEAASIPPAAIPAFLFGSGLAAFVAVSAIGRVADRFPIGALVLAVILVALLNMLYPFAAAWGIIALVIISLGQAMAFALVPLLLQARMMRTAPPHQRSTAAALQTTAFNIAIGGGAVLGALVVESWGIEALPGTAALCATVGLVVLLLSSRPAARSADQSPAASSSDTEATDAH</sequence>
<name>A0ABW7Q3D7_9MICO</name>
<comment type="subcellular location">
    <subcellularLocation>
        <location evidence="1">Cell membrane</location>
        <topology evidence="1">Multi-pass membrane protein</topology>
    </subcellularLocation>
</comment>
<feature type="transmembrane region" description="Helical" evidence="6">
    <location>
        <begin position="324"/>
        <end position="347"/>
    </location>
</feature>
<keyword evidence="4 6" id="KW-1133">Transmembrane helix</keyword>
<dbReference type="PROSITE" id="PS50850">
    <property type="entry name" value="MFS"/>
    <property type="match status" value="1"/>
</dbReference>
<feature type="transmembrane region" description="Helical" evidence="6">
    <location>
        <begin position="368"/>
        <end position="387"/>
    </location>
</feature>
<keyword evidence="9" id="KW-1185">Reference proteome</keyword>
<dbReference type="Pfam" id="PF07690">
    <property type="entry name" value="MFS_1"/>
    <property type="match status" value="1"/>
</dbReference>
<reference evidence="8 9" key="1">
    <citation type="submission" date="2024-09" db="EMBL/GenBank/DDBJ databases">
        <authorList>
            <person name="Pan X."/>
        </authorList>
    </citation>
    <scope>NUCLEOTIDE SEQUENCE [LARGE SCALE GENOMIC DNA]</scope>
    <source>
        <strain evidence="8 9">B2969</strain>
    </source>
</reference>
<feature type="transmembrane region" description="Helical" evidence="6">
    <location>
        <begin position="103"/>
        <end position="122"/>
    </location>
</feature>
<dbReference type="InterPro" id="IPR036259">
    <property type="entry name" value="MFS_trans_sf"/>
</dbReference>
<gene>
    <name evidence="8" type="ORF">ACH3VR_01455</name>
</gene>
<comment type="caution">
    <text evidence="8">The sequence shown here is derived from an EMBL/GenBank/DDBJ whole genome shotgun (WGS) entry which is preliminary data.</text>
</comment>
<dbReference type="RefSeq" id="WP_396638969.1">
    <property type="nucleotide sequence ID" value="NZ_JBIQWL010000001.1"/>
</dbReference>
<dbReference type="SUPFAM" id="SSF103473">
    <property type="entry name" value="MFS general substrate transporter"/>
    <property type="match status" value="1"/>
</dbReference>
<dbReference type="InterPro" id="IPR020846">
    <property type="entry name" value="MFS_dom"/>
</dbReference>
<dbReference type="CDD" id="cd17324">
    <property type="entry name" value="MFS_NepI_like"/>
    <property type="match status" value="1"/>
</dbReference>
<feature type="domain" description="Major facilitator superfamily (MFS) profile" evidence="7">
    <location>
        <begin position="37"/>
        <end position="416"/>
    </location>
</feature>
<evidence type="ECO:0000256" key="1">
    <source>
        <dbReference type="ARBA" id="ARBA00004651"/>
    </source>
</evidence>
<keyword evidence="2" id="KW-1003">Cell membrane</keyword>
<evidence type="ECO:0000256" key="5">
    <source>
        <dbReference type="ARBA" id="ARBA00023136"/>
    </source>
</evidence>
<feature type="transmembrane region" description="Helical" evidence="6">
    <location>
        <begin position="191"/>
        <end position="212"/>
    </location>
</feature>
<dbReference type="Gene3D" id="1.20.1250.20">
    <property type="entry name" value="MFS general substrate transporter like domains"/>
    <property type="match status" value="1"/>
</dbReference>
<dbReference type="InterPro" id="IPR050189">
    <property type="entry name" value="MFS_Efflux_Transporters"/>
</dbReference>
<evidence type="ECO:0000256" key="3">
    <source>
        <dbReference type="ARBA" id="ARBA00022692"/>
    </source>
</evidence>
<feature type="transmembrane region" description="Helical" evidence="6">
    <location>
        <begin position="33"/>
        <end position="53"/>
    </location>
</feature>
<dbReference type="PANTHER" id="PTHR43124">
    <property type="entry name" value="PURINE EFFLUX PUMP PBUE"/>
    <property type="match status" value="1"/>
</dbReference>
<feature type="transmembrane region" description="Helical" evidence="6">
    <location>
        <begin position="393"/>
        <end position="411"/>
    </location>
</feature>
<evidence type="ECO:0000256" key="2">
    <source>
        <dbReference type="ARBA" id="ARBA00022475"/>
    </source>
</evidence>
<feature type="transmembrane region" description="Helical" evidence="6">
    <location>
        <begin position="128"/>
        <end position="149"/>
    </location>
</feature>
<dbReference type="PANTHER" id="PTHR43124:SF3">
    <property type="entry name" value="CHLORAMPHENICOL EFFLUX PUMP RV0191"/>
    <property type="match status" value="1"/>
</dbReference>
<evidence type="ECO:0000256" key="4">
    <source>
        <dbReference type="ARBA" id="ARBA00022989"/>
    </source>
</evidence>
<feature type="transmembrane region" description="Helical" evidence="6">
    <location>
        <begin position="73"/>
        <end position="94"/>
    </location>
</feature>
<evidence type="ECO:0000256" key="6">
    <source>
        <dbReference type="SAM" id="Phobius"/>
    </source>
</evidence>
<evidence type="ECO:0000313" key="8">
    <source>
        <dbReference type="EMBL" id="MFH8249017.1"/>
    </source>
</evidence>